<dbReference type="EMBL" id="WVHT01000003">
    <property type="protein sequence ID" value="MXV51119.1"/>
    <property type="molecule type" value="Genomic_DNA"/>
</dbReference>
<comment type="caution">
    <text evidence="2">The sequence shown here is derived from an EMBL/GenBank/DDBJ whole genome shotgun (WGS) entry which is preliminary data.</text>
</comment>
<keyword evidence="3" id="KW-1185">Reference proteome</keyword>
<feature type="signal peptide" evidence="1">
    <location>
        <begin position="1"/>
        <end position="20"/>
    </location>
</feature>
<dbReference type="Gene3D" id="3.10.450.360">
    <property type="match status" value="1"/>
</dbReference>
<gene>
    <name evidence="2" type="ORF">GS399_09075</name>
</gene>
<evidence type="ECO:0000313" key="2">
    <source>
        <dbReference type="EMBL" id="MXV51119.1"/>
    </source>
</evidence>
<proteinExistence type="predicted"/>
<protein>
    <recommendedName>
        <fullName evidence="4">Beta-lactamase-inhibitor-like PepSY-like domain-containing protein</fullName>
    </recommendedName>
</protein>
<evidence type="ECO:0000313" key="3">
    <source>
        <dbReference type="Proteomes" id="UP000466586"/>
    </source>
</evidence>
<organism evidence="2 3">
    <name type="scientific">Hufsiella arboris</name>
    <dbReference type="NCBI Taxonomy" id="2695275"/>
    <lineage>
        <taxon>Bacteria</taxon>
        <taxon>Pseudomonadati</taxon>
        <taxon>Bacteroidota</taxon>
        <taxon>Sphingobacteriia</taxon>
        <taxon>Sphingobacteriales</taxon>
        <taxon>Sphingobacteriaceae</taxon>
        <taxon>Hufsiella</taxon>
    </lineage>
</organism>
<accession>A0A7K1YAI1</accession>
<dbReference type="RefSeq" id="WP_160844286.1">
    <property type="nucleotide sequence ID" value="NZ_WVHT01000003.1"/>
</dbReference>
<dbReference type="SUPFAM" id="SSF160574">
    <property type="entry name" value="BT0923-like"/>
    <property type="match status" value="1"/>
</dbReference>
<dbReference type="Proteomes" id="UP000466586">
    <property type="component" value="Unassembled WGS sequence"/>
</dbReference>
<feature type="chain" id="PRO_5029754481" description="Beta-lactamase-inhibitor-like PepSY-like domain-containing protein" evidence="1">
    <location>
        <begin position="21"/>
        <end position="152"/>
    </location>
</feature>
<keyword evidence="1" id="KW-0732">Signal</keyword>
<dbReference type="AlphaFoldDB" id="A0A7K1YAI1"/>
<sequence>MKKLLITLSIATTLTTAAFADIKVDDKGKNKDATTTAQYQFAFEFKNAKDVEWTVTPSQLQKATFTLDGVSTAAFYNMDNEHVATTQYVDAKELPANAVSQIQKYYKGYTIGQVVKYIDADPVYFVDLKNDKEELLISVTKDNSVGFFKQIK</sequence>
<evidence type="ECO:0000256" key="1">
    <source>
        <dbReference type="SAM" id="SignalP"/>
    </source>
</evidence>
<evidence type="ECO:0008006" key="4">
    <source>
        <dbReference type="Google" id="ProtNLM"/>
    </source>
</evidence>
<name>A0A7K1YAI1_9SPHI</name>
<reference evidence="2 3" key="1">
    <citation type="submission" date="2019-11" db="EMBL/GenBank/DDBJ databases">
        <title>Pedobacter sp. HMF7647 Genome sequencing and assembly.</title>
        <authorList>
            <person name="Kang H."/>
            <person name="Kim H."/>
            <person name="Joh K."/>
        </authorList>
    </citation>
    <scope>NUCLEOTIDE SEQUENCE [LARGE SCALE GENOMIC DNA]</scope>
    <source>
        <strain evidence="2 3">HMF7647</strain>
    </source>
</reference>